<accession>A0ABU7E1Z1</accession>
<comment type="caution">
    <text evidence="1">The sequence shown here is derived from an EMBL/GenBank/DDBJ whole genome shotgun (WGS) entry which is preliminary data.</text>
</comment>
<name>A0ABU7E1Z1_9TELE</name>
<gene>
    <name evidence="1" type="ORF">CHARACLAT_017848</name>
</gene>
<reference evidence="1 2" key="1">
    <citation type="submission" date="2021-06" db="EMBL/GenBank/DDBJ databases">
        <authorList>
            <person name="Palmer J.M."/>
        </authorList>
    </citation>
    <scope>NUCLEOTIDE SEQUENCE [LARGE SCALE GENOMIC DNA]</scope>
    <source>
        <strain evidence="1 2">CL_MEX2019</strain>
        <tissue evidence="1">Muscle</tissue>
    </source>
</reference>
<proteinExistence type="predicted"/>
<evidence type="ECO:0000313" key="2">
    <source>
        <dbReference type="Proteomes" id="UP001352852"/>
    </source>
</evidence>
<dbReference type="Proteomes" id="UP001352852">
    <property type="component" value="Unassembled WGS sequence"/>
</dbReference>
<keyword evidence="2" id="KW-1185">Reference proteome</keyword>
<evidence type="ECO:0000313" key="1">
    <source>
        <dbReference type="EMBL" id="MED6281105.1"/>
    </source>
</evidence>
<organism evidence="1 2">
    <name type="scientific">Characodon lateralis</name>
    <dbReference type="NCBI Taxonomy" id="208331"/>
    <lineage>
        <taxon>Eukaryota</taxon>
        <taxon>Metazoa</taxon>
        <taxon>Chordata</taxon>
        <taxon>Craniata</taxon>
        <taxon>Vertebrata</taxon>
        <taxon>Euteleostomi</taxon>
        <taxon>Actinopterygii</taxon>
        <taxon>Neopterygii</taxon>
        <taxon>Teleostei</taxon>
        <taxon>Neoteleostei</taxon>
        <taxon>Acanthomorphata</taxon>
        <taxon>Ovalentaria</taxon>
        <taxon>Atherinomorphae</taxon>
        <taxon>Cyprinodontiformes</taxon>
        <taxon>Goodeidae</taxon>
        <taxon>Characodon</taxon>
    </lineage>
</organism>
<protein>
    <submittedName>
        <fullName evidence="1">Uncharacterized protein</fullName>
    </submittedName>
</protein>
<sequence length="113" mass="13015">MLQSGFTSPTFCSGKYTLDANAHLFAPEFFWASGFTCCTCLIRKKKAFGENVFHAKGMFDFTSFNQQFFFGLKKKKRLDYFFLEILMEHLRVLTSQCCVSMNLRSESSNDTPV</sequence>
<dbReference type="EMBL" id="JAHUTJ010042511">
    <property type="protein sequence ID" value="MED6281105.1"/>
    <property type="molecule type" value="Genomic_DNA"/>
</dbReference>